<dbReference type="Pfam" id="PF00749">
    <property type="entry name" value="tRNA-synt_1c"/>
    <property type="match status" value="2"/>
</dbReference>
<dbReference type="SUPFAM" id="SSF50715">
    <property type="entry name" value="Ribosomal protein L25-like"/>
    <property type="match status" value="1"/>
</dbReference>
<dbReference type="Pfam" id="PF21972">
    <property type="entry name" value="Arc1p_N_like"/>
    <property type="match status" value="1"/>
</dbReference>
<feature type="region of interest" description="Disordered" evidence="11">
    <location>
        <begin position="572"/>
        <end position="591"/>
    </location>
</feature>
<feature type="non-terminal residue" evidence="15">
    <location>
        <position position="1"/>
    </location>
</feature>
<feature type="region of interest" description="Disordered" evidence="11">
    <location>
        <begin position="801"/>
        <end position="860"/>
    </location>
</feature>
<dbReference type="Gene3D" id="3.30.930.10">
    <property type="entry name" value="Bira Bifunctional Protein, Domain 2"/>
    <property type="match status" value="1"/>
</dbReference>
<dbReference type="GO" id="GO:0003723">
    <property type="term" value="F:RNA binding"/>
    <property type="evidence" value="ECO:0007669"/>
    <property type="project" value="UniProtKB-KW"/>
</dbReference>
<keyword evidence="4" id="KW-0547">Nucleotide-binding</keyword>
<dbReference type="SUPFAM" id="SSF55681">
    <property type="entry name" value="Class II aaRS and biotin synthetases"/>
    <property type="match status" value="1"/>
</dbReference>
<evidence type="ECO:0000313" key="16">
    <source>
        <dbReference type="Proteomes" id="UP000710432"/>
    </source>
</evidence>
<dbReference type="CDD" id="cd10309">
    <property type="entry name" value="GST_C_GluProRS_N"/>
    <property type="match status" value="1"/>
</dbReference>
<dbReference type="InterPro" id="IPR020059">
    <property type="entry name" value="Glu/Gln-tRNA-synth_Ib_codon-bd"/>
</dbReference>
<feature type="compositionally biased region" description="Basic and acidic residues" evidence="11">
    <location>
        <begin position="807"/>
        <end position="825"/>
    </location>
</feature>
<dbReference type="InterPro" id="IPR033721">
    <property type="entry name" value="ProRS_core_arch_euk"/>
</dbReference>
<evidence type="ECO:0000313" key="15">
    <source>
        <dbReference type="EMBL" id="KAH0510481.1"/>
    </source>
</evidence>
<dbReference type="Gene3D" id="1.10.287.10">
    <property type="entry name" value="S15/NS1, RNA-binding"/>
    <property type="match status" value="3"/>
</dbReference>
<evidence type="ECO:0000256" key="11">
    <source>
        <dbReference type="SAM" id="MobiDB-lite"/>
    </source>
</evidence>
<reference evidence="15" key="1">
    <citation type="submission" date="2020-03" db="EMBL/GenBank/DDBJ databases">
        <title>Studies in the Genomics of Life Span.</title>
        <authorList>
            <person name="Glass D."/>
        </authorList>
    </citation>
    <scope>NUCLEOTIDE SEQUENCE</scope>
    <source>
        <strain evidence="15">LTLLF</strain>
        <tissue evidence="15">Muscle</tissue>
    </source>
</reference>
<gene>
    <name evidence="15" type="ORF">LTLLF_154070</name>
</gene>
<dbReference type="InterPro" id="IPR053836">
    <property type="entry name" value="Arc1-like_N"/>
</dbReference>
<dbReference type="PRINTS" id="PR01046">
    <property type="entry name" value="TRNASYNTHPRO"/>
</dbReference>
<dbReference type="EC" id="6.1.1.15" evidence="1"/>
<feature type="signal peptide" evidence="12">
    <location>
        <begin position="1"/>
        <end position="21"/>
    </location>
</feature>
<comment type="catalytic activity">
    <reaction evidence="10">
        <text>tRNA(Pro) + L-proline + ATP = L-prolyl-tRNA(Pro) + AMP + diphosphate</text>
        <dbReference type="Rhea" id="RHEA:14305"/>
        <dbReference type="Rhea" id="RHEA-COMP:9700"/>
        <dbReference type="Rhea" id="RHEA-COMP:9702"/>
        <dbReference type="ChEBI" id="CHEBI:30616"/>
        <dbReference type="ChEBI" id="CHEBI:33019"/>
        <dbReference type="ChEBI" id="CHEBI:60039"/>
        <dbReference type="ChEBI" id="CHEBI:78442"/>
        <dbReference type="ChEBI" id="CHEBI:78532"/>
        <dbReference type="ChEBI" id="CHEBI:456215"/>
        <dbReference type="EC" id="6.1.1.15"/>
    </reaction>
</comment>
<dbReference type="FunFam" id="1.10.287.10:FF:000004">
    <property type="entry name" value="bifunctional glutamate/proline--tRNA ligase"/>
    <property type="match status" value="2"/>
</dbReference>
<dbReference type="SUPFAM" id="SSF52374">
    <property type="entry name" value="Nucleotidylyl transferase"/>
    <property type="match status" value="1"/>
</dbReference>
<dbReference type="FunFam" id="1.10.287.10:FF:000006">
    <property type="entry name" value="Bifunctional glutamate/proline--tRNA ligase"/>
    <property type="match status" value="1"/>
</dbReference>
<proteinExistence type="predicted"/>
<accession>A0A8J6GGM8</accession>
<dbReference type="AlphaFoldDB" id="A0A8J6GGM8"/>
<dbReference type="Pfam" id="PF03950">
    <property type="entry name" value="tRNA-synt_1c_C"/>
    <property type="match status" value="1"/>
</dbReference>
<dbReference type="SUPFAM" id="SSF47616">
    <property type="entry name" value="GST C-terminal domain-like"/>
    <property type="match status" value="1"/>
</dbReference>
<dbReference type="SMART" id="SM00991">
    <property type="entry name" value="WHEP-TRS"/>
    <property type="match status" value="3"/>
</dbReference>
<evidence type="ECO:0000259" key="13">
    <source>
        <dbReference type="PROSITE" id="PS50862"/>
    </source>
</evidence>
<dbReference type="InterPro" id="IPR020056">
    <property type="entry name" value="Rbsml_bL25/Gln-tRNA_synth_N"/>
</dbReference>
<dbReference type="Pfam" id="PF00587">
    <property type="entry name" value="tRNA-synt_2b"/>
    <property type="match status" value="1"/>
</dbReference>
<evidence type="ECO:0000256" key="2">
    <source>
        <dbReference type="ARBA" id="ARBA00022553"/>
    </source>
</evidence>
<dbReference type="PROSITE" id="PS51185">
    <property type="entry name" value="WHEP_TRS_2"/>
    <property type="match status" value="3"/>
</dbReference>
<feature type="compositionally biased region" description="Basic and acidic residues" evidence="11">
    <location>
        <begin position="572"/>
        <end position="585"/>
    </location>
</feature>
<dbReference type="InterPro" id="IPR045864">
    <property type="entry name" value="aa-tRNA-synth_II/BPL/LPL"/>
</dbReference>
<dbReference type="InterPro" id="IPR001412">
    <property type="entry name" value="aa-tRNA-synth_I_CS"/>
</dbReference>
<dbReference type="Gene3D" id="1.20.1050.130">
    <property type="match status" value="1"/>
</dbReference>
<evidence type="ECO:0000256" key="12">
    <source>
        <dbReference type="SAM" id="SignalP"/>
    </source>
</evidence>
<evidence type="ECO:0000256" key="9">
    <source>
        <dbReference type="ARBA" id="ARBA00029731"/>
    </source>
</evidence>
<dbReference type="Gene3D" id="2.40.240.10">
    <property type="entry name" value="Ribosomal Protein L25, Chain P"/>
    <property type="match status" value="1"/>
</dbReference>
<feature type="domain" description="Aminoacyl-transfer RNA synthetases class-II family profile" evidence="13">
    <location>
        <begin position="905"/>
        <end position="1087"/>
    </location>
</feature>
<comment type="caution">
    <text evidence="15">The sequence shown here is derived from an EMBL/GenBank/DDBJ whole genome shotgun (WGS) entry which is preliminary data.</text>
</comment>
<dbReference type="Pfam" id="PF00458">
    <property type="entry name" value="WHEP-TRS"/>
    <property type="match status" value="3"/>
</dbReference>
<keyword evidence="5" id="KW-0067">ATP-binding</keyword>
<feature type="domain" description="WHEP-TRS" evidence="14">
    <location>
        <begin position="671"/>
        <end position="727"/>
    </location>
</feature>
<dbReference type="PROSITE" id="PS50862">
    <property type="entry name" value="AA_TRNA_LIGASE_II"/>
    <property type="match status" value="1"/>
</dbReference>
<dbReference type="InterPro" id="IPR004499">
    <property type="entry name" value="Pro-tRNA-ligase_IIa_arc-type"/>
</dbReference>
<evidence type="ECO:0000259" key="14">
    <source>
        <dbReference type="PROSITE" id="PS51185"/>
    </source>
</evidence>
<dbReference type="EMBL" id="JAATJU010022500">
    <property type="protein sequence ID" value="KAH0510481.1"/>
    <property type="molecule type" value="Genomic_DNA"/>
</dbReference>
<sequence>RNKSLMLSFLEALLAVEHVKGDVSISVAEGKENLLRVSESVVFTDINSILRYLARVAATSGLYGTNLMEHTEIDHWLEFSATKLSSCAALTSALNELNHCLSLRTYLVGNSLTLADLCVWAALKGNAAWQEQVEQNKTLVHVKRWFGFLEAQQAFRSVGTKWDFSENKARVASDKKQDVGKFVELPGAEMGKVTVRFPPEASGYLHIGHAKAALLNQHYQVNFKGKLIMRFDDTNPEKEKEDFEKVILEDVAMLHIKPDQFTYTSDHFETIMKYAEKLIQEGKAYVDDTPAEQMKMEREQRTESKHRQNLDSIEGVTHALRTTEYHDRDEQFYWIIEALGIRKPYIWEYSRLNLNNTVLSKRKLTWFVNEGLVDGWCSVSQHLRLYGIRGYCSLAPEEELDSSTVKRQFIRLICRYLLSACLCQVIDPVAPRYVALLKKEVVPVHVPEEQEEMKEVARHPKNPDVGLKPVWYSPKVFIEGADAETFSEGEMVTFINWGNINITKIHKNADGKITSLDAKLNLENKDYKKTTKITWLAETSHALPIPAVCVTYEHLITKPVLGKDEDFKQYVNKDSKTSSAPKEKTVPAVSSTSAAPEDSAVLYNRVAVQGDVVRELKAKKAAKEDIDAAVKQLLALKAEYKQKTGQEYKPGNPCIAAVQSVSTKSPSSTVENPSLYDKVAAQGEIVRKLKAEKAPKAKINEAVECLLSLKAEYKEKTGKEYVPGQPPMSQKSQSSAVSGAEPAGPETPEAKGLFDRVARQGEVVRKLKAEKASKDQVDSAVQELLQLKAQYKSLTGVEYKPVSAAGSEDRDKKKKEKENKSEKQNKPQKQNDGPGKDSSKSQGNGLSPSGAGEGQGPKKQTRLGLEAKKEENLAEWYSQVITKSEMIEYYDVSGCYILRPWSYSIWEFIKDFFDAEIKKLGVENCYFPIFVSQAALEKEKNHIEDFAPEVAWVTRSGKTELAEPIAIRPTSETVMYPAYAKWVQSHRDLPVRLNQWCNVVRWEFKHPQPFLRTREFLWQEGHRAFATFEEAADEVLQILELYARVYEELLAIPVVRGRKTEKEKFAGGDYTTTLEAFISASGRAIQVWSAVARWQL</sequence>
<dbReference type="PANTHER" id="PTHR43382:SF2">
    <property type="entry name" value="BIFUNCTIONAL GLUTAMATE_PROLINE--TRNA LIGASE"/>
    <property type="match status" value="1"/>
</dbReference>
<dbReference type="InterPro" id="IPR014729">
    <property type="entry name" value="Rossmann-like_a/b/a_fold"/>
</dbReference>
<dbReference type="GO" id="GO:0017101">
    <property type="term" value="C:aminoacyl-tRNA synthetase multienzyme complex"/>
    <property type="evidence" value="ECO:0007669"/>
    <property type="project" value="TreeGrafter"/>
</dbReference>
<dbReference type="CDD" id="cd00778">
    <property type="entry name" value="ProRS_core_arch_euk"/>
    <property type="match status" value="1"/>
</dbReference>
<dbReference type="InterPro" id="IPR020058">
    <property type="entry name" value="Glu/Gln-tRNA-synth_Ib_cat-dom"/>
</dbReference>
<protein>
    <recommendedName>
        <fullName evidence="1">proline--tRNA ligase</fullName>
        <ecNumber evidence="1">6.1.1.15</ecNumber>
    </recommendedName>
    <alternativeName>
        <fullName evidence="9">Prolyl-tRNA synthetase</fullName>
    </alternativeName>
</protein>
<dbReference type="GO" id="GO:0006433">
    <property type="term" value="P:prolyl-tRNA aminoacylation"/>
    <property type="evidence" value="ECO:0007669"/>
    <property type="project" value="InterPro"/>
</dbReference>
<keyword evidence="12" id="KW-0732">Signal</keyword>
<feature type="compositionally biased region" description="Polar residues" evidence="11">
    <location>
        <begin position="727"/>
        <end position="737"/>
    </location>
</feature>
<dbReference type="Proteomes" id="UP000710432">
    <property type="component" value="Unassembled WGS sequence"/>
</dbReference>
<keyword evidence="6" id="KW-0694">RNA-binding</keyword>
<feature type="region of interest" description="Disordered" evidence="11">
    <location>
        <begin position="719"/>
        <end position="755"/>
    </location>
</feature>
<dbReference type="InterPro" id="IPR002314">
    <property type="entry name" value="aa-tRNA-synt_IIb"/>
</dbReference>
<dbReference type="CDD" id="cd00936">
    <property type="entry name" value="WEPRS_RNA"/>
    <property type="match status" value="3"/>
</dbReference>
<keyword evidence="7" id="KW-0648">Protein biosynthesis</keyword>
<dbReference type="PANTHER" id="PTHR43382">
    <property type="entry name" value="PROLYL-TRNA SYNTHETASE"/>
    <property type="match status" value="1"/>
</dbReference>
<dbReference type="GO" id="GO:0005737">
    <property type="term" value="C:cytoplasm"/>
    <property type="evidence" value="ECO:0007669"/>
    <property type="project" value="InterPro"/>
</dbReference>
<dbReference type="InterPro" id="IPR000738">
    <property type="entry name" value="WHEP-TRS_dom"/>
</dbReference>
<evidence type="ECO:0000256" key="6">
    <source>
        <dbReference type="ARBA" id="ARBA00022884"/>
    </source>
</evidence>
<feature type="chain" id="PRO_5035279037" description="proline--tRNA ligase" evidence="12">
    <location>
        <begin position="22"/>
        <end position="1096"/>
    </location>
</feature>
<evidence type="ECO:0000256" key="4">
    <source>
        <dbReference type="ARBA" id="ARBA00022741"/>
    </source>
</evidence>
<evidence type="ECO:0000256" key="8">
    <source>
        <dbReference type="ARBA" id="ARBA00023146"/>
    </source>
</evidence>
<feature type="domain" description="WHEP-TRS" evidence="14">
    <location>
        <begin position="598"/>
        <end position="654"/>
    </location>
</feature>
<dbReference type="PROSITE" id="PS00762">
    <property type="entry name" value="WHEP_TRS_1"/>
    <property type="match status" value="3"/>
</dbReference>
<evidence type="ECO:0000256" key="7">
    <source>
        <dbReference type="ARBA" id="ARBA00022917"/>
    </source>
</evidence>
<keyword evidence="3 15" id="KW-0436">Ligase</keyword>
<dbReference type="InterPro" id="IPR009068">
    <property type="entry name" value="uS15_NS1_RNA-bd_sf"/>
</dbReference>
<dbReference type="InterPro" id="IPR006195">
    <property type="entry name" value="aa-tRNA-synth_II"/>
</dbReference>
<dbReference type="GO" id="GO:0005524">
    <property type="term" value="F:ATP binding"/>
    <property type="evidence" value="ECO:0007669"/>
    <property type="project" value="UniProtKB-KW"/>
</dbReference>
<evidence type="ECO:0000256" key="1">
    <source>
        <dbReference type="ARBA" id="ARBA00012831"/>
    </source>
</evidence>
<organism evidence="15 16">
    <name type="scientific">Microtus ochrogaster</name>
    <name type="common">Prairie vole</name>
    <dbReference type="NCBI Taxonomy" id="79684"/>
    <lineage>
        <taxon>Eukaryota</taxon>
        <taxon>Metazoa</taxon>
        <taxon>Chordata</taxon>
        <taxon>Craniata</taxon>
        <taxon>Vertebrata</taxon>
        <taxon>Euteleostomi</taxon>
        <taxon>Mammalia</taxon>
        <taxon>Eutheria</taxon>
        <taxon>Euarchontoglires</taxon>
        <taxon>Glires</taxon>
        <taxon>Rodentia</taxon>
        <taxon>Myomorpha</taxon>
        <taxon>Muroidea</taxon>
        <taxon>Cricetidae</taxon>
        <taxon>Arvicolinae</taxon>
        <taxon>Microtus</taxon>
    </lineage>
</organism>
<dbReference type="GO" id="GO:0004827">
    <property type="term" value="F:proline-tRNA ligase activity"/>
    <property type="evidence" value="ECO:0007669"/>
    <property type="project" value="UniProtKB-EC"/>
</dbReference>
<dbReference type="InterPro" id="IPR036282">
    <property type="entry name" value="Glutathione-S-Trfase_C_sf"/>
</dbReference>
<feature type="domain" description="WHEP-TRS" evidence="14">
    <location>
        <begin position="749"/>
        <end position="805"/>
    </location>
</feature>
<evidence type="ECO:0000256" key="3">
    <source>
        <dbReference type="ARBA" id="ARBA00022598"/>
    </source>
</evidence>
<keyword evidence="2" id="KW-0597">Phosphoprotein</keyword>
<dbReference type="SUPFAM" id="SSF47060">
    <property type="entry name" value="S15/NS1 RNA-binding domain"/>
    <property type="match status" value="3"/>
</dbReference>
<dbReference type="PROSITE" id="PS00178">
    <property type="entry name" value="AA_TRNA_LIGASE_I"/>
    <property type="match status" value="1"/>
</dbReference>
<dbReference type="InterPro" id="IPR002316">
    <property type="entry name" value="Pro-tRNA-ligase_IIa"/>
</dbReference>
<keyword evidence="8" id="KW-0030">Aminoacyl-tRNA synthetase</keyword>
<evidence type="ECO:0000256" key="5">
    <source>
        <dbReference type="ARBA" id="ARBA00022840"/>
    </source>
</evidence>
<dbReference type="Gene3D" id="3.40.50.620">
    <property type="entry name" value="HUPs"/>
    <property type="match status" value="2"/>
</dbReference>
<name>A0A8J6GGM8_MICOH</name>
<dbReference type="InterPro" id="IPR011035">
    <property type="entry name" value="Ribosomal_bL25/Gln-tRNA_synth"/>
</dbReference>
<evidence type="ECO:0000256" key="10">
    <source>
        <dbReference type="ARBA" id="ARBA00047671"/>
    </source>
</evidence>